<comment type="caution">
    <text evidence="3">The sequence shown here is derived from an EMBL/GenBank/DDBJ whole genome shotgun (WGS) entry which is preliminary data.</text>
</comment>
<dbReference type="PANTHER" id="PTHR37483">
    <property type="entry name" value="UPF0125 PROTEIN RATB"/>
    <property type="match status" value="1"/>
</dbReference>
<dbReference type="Proteomes" id="UP000253250">
    <property type="component" value="Unassembled WGS sequence"/>
</dbReference>
<protein>
    <recommendedName>
        <fullName evidence="2">UPF0125 protein C4900_11965</fullName>
    </recommendedName>
</protein>
<dbReference type="OrthoDB" id="9796575at2"/>
<dbReference type="InterPro" id="IPR016155">
    <property type="entry name" value="Mopterin_synth/thiamin_S_b"/>
</dbReference>
<dbReference type="HAMAP" id="MF_00460">
    <property type="entry name" value="UPF0125_RnfH"/>
    <property type="match status" value="1"/>
</dbReference>
<name>A0A368HGA2_9GAMM</name>
<dbReference type="Pfam" id="PF03658">
    <property type="entry name" value="Ub-RnfH"/>
    <property type="match status" value="1"/>
</dbReference>
<keyword evidence="4" id="KW-1185">Reference proteome</keyword>
<gene>
    <name evidence="3" type="ORF">C4900_11965</name>
</gene>
<dbReference type="RefSeq" id="WP_083996309.1">
    <property type="nucleotide sequence ID" value="NZ_CP080624.1"/>
</dbReference>
<evidence type="ECO:0000313" key="4">
    <source>
        <dbReference type="Proteomes" id="UP000253250"/>
    </source>
</evidence>
<evidence type="ECO:0000313" key="3">
    <source>
        <dbReference type="EMBL" id="RCN56511.1"/>
    </source>
</evidence>
<dbReference type="PANTHER" id="PTHR37483:SF1">
    <property type="entry name" value="UPF0125 PROTEIN RATB"/>
    <property type="match status" value="1"/>
</dbReference>
<comment type="similarity">
    <text evidence="1 2">Belongs to the UPF0125 (RnfH) family.</text>
</comment>
<dbReference type="Gene3D" id="3.10.20.280">
    <property type="entry name" value="RnfH-like"/>
    <property type="match status" value="1"/>
</dbReference>
<dbReference type="EMBL" id="PSYR01000002">
    <property type="protein sequence ID" value="RCN56511.1"/>
    <property type="molecule type" value="Genomic_DNA"/>
</dbReference>
<dbReference type="InterPro" id="IPR005346">
    <property type="entry name" value="RnfH"/>
</dbReference>
<sequence length="117" mass="12987">MARVEWPIEVVYGAPIPDVRWVRLAPGSSVLDAIRRSGLLDDYPGLDIRARRVGIFGRFAALSDPVKAFDRVEIYAPLPEDPKEGRRRRAAVKSRIPRKCGAGSDAAFRRCVQAVLS</sequence>
<organism evidence="3 4">
    <name type="scientific">Acidiferrobacter thiooxydans</name>
    <dbReference type="NCBI Taxonomy" id="163359"/>
    <lineage>
        <taxon>Bacteria</taxon>
        <taxon>Pseudomonadati</taxon>
        <taxon>Pseudomonadota</taxon>
        <taxon>Gammaproteobacteria</taxon>
        <taxon>Acidiferrobacterales</taxon>
        <taxon>Acidiferrobacteraceae</taxon>
        <taxon>Acidiferrobacter</taxon>
    </lineage>
</organism>
<evidence type="ECO:0000256" key="2">
    <source>
        <dbReference type="HAMAP-Rule" id="MF_00460"/>
    </source>
</evidence>
<proteinExistence type="inferred from homology"/>
<reference evidence="3 4" key="1">
    <citation type="submission" date="2018-02" db="EMBL/GenBank/DDBJ databases">
        <title>Insights into the biology of acidophilic members of the Acidiferrobacteraceae family derived from comparative genomic analyses.</title>
        <authorList>
            <person name="Issotta F."/>
            <person name="Thyssen C."/>
            <person name="Mena C."/>
            <person name="Moya A."/>
            <person name="Bellenberg S."/>
            <person name="Sproer C."/>
            <person name="Covarrubias P.C."/>
            <person name="Sand W."/>
            <person name="Quatrini R."/>
            <person name="Vera M."/>
        </authorList>
    </citation>
    <scope>NUCLEOTIDE SEQUENCE [LARGE SCALE GENOMIC DNA]</scope>
    <source>
        <strain evidence="4">m-1</strain>
    </source>
</reference>
<dbReference type="AlphaFoldDB" id="A0A368HGA2"/>
<dbReference type="SUPFAM" id="SSF54285">
    <property type="entry name" value="MoaD/ThiS"/>
    <property type="match status" value="1"/>
</dbReference>
<dbReference type="InterPro" id="IPR037021">
    <property type="entry name" value="RnfH_sf"/>
</dbReference>
<evidence type="ECO:0000256" key="1">
    <source>
        <dbReference type="ARBA" id="ARBA00010645"/>
    </source>
</evidence>
<accession>A0A368HGA2</accession>